<accession>A0ABV3P394</accession>
<evidence type="ECO:0000256" key="1">
    <source>
        <dbReference type="SAM" id="MobiDB-lite"/>
    </source>
</evidence>
<dbReference type="Proteomes" id="UP001555826">
    <property type="component" value="Unassembled WGS sequence"/>
</dbReference>
<organism evidence="2 3">
    <name type="scientific">Kineococcus endophyticus</name>
    <dbReference type="NCBI Taxonomy" id="1181883"/>
    <lineage>
        <taxon>Bacteria</taxon>
        <taxon>Bacillati</taxon>
        <taxon>Actinomycetota</taxon>
        <taxon>Actinomycetes</taxon>
        <taxon>Kineosporiales</taxon>
        <taxon>Kineosporiaceae</taxon>
        <taxon>Kineococcus</taxon>
    </lineage>
</organism>
<protein>
    <recommendedName>
        <fullName evidence="4">Sec-independent protein translocase protein TatA</fullName>
    </recommendedName>
</protein>
<sequence length="63" mass="6708">MDQLAALLPPAGLALLFVVLMRSILHADRRERAALRRAESERRASAAVPSEGAVKSGGDDRPA</sequence>
<evidence type="ECO:0000313" key="3">
    <source>
        <dbReference type="Proteomes" id="UP001555826"/>
    </source>
</evidence>
<evidence type="ECO:0000313" key="2">
    <source>
        <dbReference type="EMBL" id="MEW9264075.1"/>
    </source>
</evidence>
<gene>
    <name evidence="2" type="ORF">AB1207_04905</name>
</gene>
<name>A0ABV3P394_9ACTN</name>
<dbReference type="EMBL" id="JBFNQN010000003">
    <property type="protein sequence ID" value="MEW9264075.1"/>
    <property type="molecule type" value="Genomic_DNA"/>
</dbReference>
<reference evidence="2 3" key="1">
    <citation type="submission" date="2024-07" db="EMBL/GenBank/DDBJ databases">
        <authorList>
            <person name="Thanompreechachai J."/>
            <person name="Duangmal K."/>
        </authorList>
    </citation>
    <scope>NUCLEOTIDE SEQUENCE [LARGE SCALE GENOMIC DNA]</scope>
    <source>
        <strain evidence="2 3">KCTC 19886</strain>
    </source>
</reference>
<evidence type="ECO:0008006" key="4">
    <source>
        <dbReference type="Google" id="ProtNLM"/>
    </source>
</evidence>
<feature type="region of interest" description="Disordered" evidence="1">
    <location>
        <begin position="36"/>
        <end position="63"/>
    </location>
</feature>
<proteinExistence type="predicted"/>
<comment type="caution">
    <text evidence="2">The sequence shown here is derived from an EMBL/GenBank/DDBJ whole genome shotgun (WGS) entry which is preliminary data.</text>
</comment>
<dbReference type="RefSeq" id="WP_367636682.1">
    <property type="nucleotide sequence ID" value="NZ_JBFNQN010000003.1"/>
</dbReference>
<keyword evidence="3" id="KW-1185">Reference proteome</keyword>